<dbReference type="SUPFAM" id="SSF161070">
    <property type="entry name" value="SNF-like"/>
    <property type="match status" value="1"/>
</dbReference>
<protein>
    <submittedName>
        <fullName evidence="7">Sodium:neurotransmitter symporter</fullName>
    </submittedName>
</protein>
<evidence type="ECO:0000256" key="2">
    <source>
        <dbReference type="ARBA" id="ARBA00022448"/>
    </source>
</evidence>
<name>A0A1C7PCN8_9BACT</name>
<keyword evidence="5 6" id="KW-0472">Membrane</keyword>
<feature type="transmembrane region" description="Helical" evidence="6">
    <location>
        <begin position="495"/>
        <end position="518"/>
    </location>
</feature>
<dbReference type="InterPro" id="IPR000175">
    <property type="entry name" value="Na/ntran_symport"/>
</dbReference>
<dbReference type="PANTHER" id="PTHR42948:SF1">
    <property type="entry name" value="TRANSPORTER"/>
    <property type="match status" value="1"/>
</dbReference>
<accession>A0A1C7PCN8</accession>
<evidence type="ECO:0000313" key="7">
    <source>
        <dbReference type="EMBL" id="SEH81071.1"/>
    </source>
</evidence>
<feature type="transmembrane region" description="Helical" evidence="6">
    <location>
        <begin position="195"/>
        <end position="213"/>
    </location>
</feature>
<dbReference type="KEGG" id="agl:PYTT_0921"/>
<keyword evidence="3 6" id="KW-0812">Transmembrane</keyword>
<dbReference type="EMBL" id="LT629973">
    <property type="protein sequence ID" value="SEH81071.1"/>
    <property type="molecule type" value="Genomic_DNA"/>
</dbReference>
<keyword evidence="2" id="KW-0813">Transport</keyword>
<reference evidence="8" key="1">
    <citation type="submission" date="2016-09" db="EMBL/GenBank/DDBJ databases">
        <authorList>
            <person name="Koehorst J."/>
        </authorList>
    </citation>
    <scope>NUCLEOTIDE SEQUENCE [LARGE SCALE GENOMIC DNA]</scope>
</reference>
<feature type="transmembrane region" description="Helical" evidence="6">
    <location>
        <begin position="538"/>
        <end position="558"/>
    </location>
</feature>
<organism evidence="7 8">
    <name type="scientific">Akkermansia glycaniphila</name>
    <dbReference type="NCBI Taxonomy" id="1679444"/>
    <lineage>
        <taxon>Bacteria</taxon>
        <taxon>Pseudomonadati</taxon>
        <taxon>Verrucomicrobiota</taxon>
        <taxon>Verrucomicrobiia</taxon>
        <taxon>Verrucomicrobiales</taxon>
        <taxon>Akkermansiaceae</taxon>
        <taxon>Akkermansia</taxon>
    </lineage>
</organism>
<evidence type="ECO:0000256" key="5">
    <source>
        <dbReference type="ARBA" id="ARBA00023136"/>
    </source>
</evidence>
<feature type="transmembrane region" description="Helical" evidence="6">
    <location>
        <begin position="292"/>
        <end position="317"/>
    </location>
</feature>
<sequence length="577" mass="63175">MSESTPKSRGKEAGWNSRLGMILAVAGGAVGFGNFLRFPGLAAQYGGGAFMIAYFCSLLLMGIPLAWVEWAVGRRGGALGGHSPSSIFMLVTRSRWWKYVGLLGVAAPLAISFYYLFLESWTLGYAWKMVCGEFAEVTDFKGTFGEFVGVAENGAAFDVSRSSFLWCFLVAFVLNYWLMYRGIGKGIEWFCKWSLPVLLLTSLVIMVRVLTLGTPDAAHPDRSVEQGLGYMWNPNKVVLESRNEEGDWKILQMLPQNDSAVLQVKEAQVAASGGAERIREITISEGLMNPSLWLAAAGQIFWSLSVCFGSVCTYASYVKKKDDIALSALTANSANEVVEVGIAGMMIVPAAVAFLGVAAAAASSTFGLGFEVLPQVFAEMPGGRVFGTLFFGLLFLAAVTSSISLIQPAIAFLEEFWLLRRRQSIVLVGFMAFLGTLAVSWFSKGLVGLDTMDFWVGTLGLYILAFCFIVIFCFKMGLKEGYAELQLGADIDLPFWVMYVAKWVSPMILLAIFLSWLYENVFGTSCPQIENLLNGEPGAYVPLGWAFLVLVFMGMVAWSSRRFHSKVKSLQSRLPIS</sequence>
<dbReference type="OrthoDB" id="9762833at2"/>
<evidence type="ECO:0000256" key="6">
    <source>
        <dbReference type="SAM" id="Phobius"/>
    </source>
</evidence>
<evidence type="ECO:0000256" key="1">
    <source>
        <dbReference type="ARBA" id="ARBA00004141"/>
    </source>
</evidence>
<dbReference type="InterPro" id="IPR037272">
    <property type="entry name" value="SNS_sf"/>
</dbReference>
<feature type="transmembrane region" description="Helical" evidence="6">
    <location>
        <begin position="454"/>
        <end position="474"/>
    </location>
</feature>
<feature type="transmembrane region" description="Helical" evidence="6">
    <location>
        <begin position="21"/>
        <end position="39"/>
    </location>
</feature>
<feature type="transmembrane region" description="Helical" evidence="6">
    <location>
        <begin position="337"/>
        <end position="370"/>
    </location>
</feature>
<feature type="transmembrane region" description="Helical" evidence="6">
    <location>
        <begin position="96"/>
        <end position="117"/>
    </location>
</feature>
<proteinExistence type="predicted"/>
<dbReference type="Proteomes" id="UP000176204">
    <property type="component" value="Chromosome I"/>
</dbReference>
<evidence type="ECO:0000256" key="3">
    <source>
        <dbReference type="ARBA" id="ARBA00022692"/>
    </source>
</evidence>
<evidence type="ECO:0000313" key="8">
    <source>
        <dbReference type="Proteomes" id="UP000176204"/>
    </source>
</evidence>
<feature type="transmembrane region" description="Helical" evidence="6">
    <location>
        <begin position="45"/>
        <end position="68"/>
    </location>
</feature>
<feature type="transmembrane region" description="Helical" evidence="6">
    <location>
        <begin position="390"/>
        <end position="413"/>
    </location>
</feature>
<feature type="transmembrane region" description="Helical" evidence="6">
    <location>
        <begin position="425"/>
        <end position="442"/>
    </location>
</feature>
<gene>
    <name evidence="7" type="ORF">PYTT_0921</name>
</gene>
<dbReference type="Pfam" id="PF00209">
    <property type="entry name" value="SNF"/>
    <property type="match status" value="2"/>
</dbReference>
<dbReference type="GO" id="GO:0016020">
    <property type="term" value="C:membrane"/>
    <property type="evidence" value="ECO:0007669"/>
    <property type="project" value="UniProtKB-SubCell"/>
</dbReference>
<feature type="transmembrane region" description="Helical" evidence="6">
    <location>
        <begin position="163"/>
        <end position="183"/>
    </location>
</feature>
<dbReference type="RefSeq" id="WP_083076604.1">
    <property type="nucleotide sequence ID" value="NZ_LIGX01000019.1"/>
</dbReference>
<dbReference type="PRINTS" id="PR00176">
    <property type="entry name" value="NANEUSMPORT"/>
</dbReference>
<dbReference type="PROSITE" id="PS50267">
    <property type="entry name" value="NA_NEUROTRAN_SYMP_3"/>
    <property type="match status" value="1"/>
</dbReference>
<dbReference type="AlphaFoldDB" id="A0A1C7PCN8"/>
<comment type="subcellular location">
    <subcellularLocation>
        <location evidence="1">Membrane</location>
        <topology evidence="1">Multi-pass membrane protein</topology>
    </subcellularLocation>
</comment>
<keyword evidence="4 6" id="KW-1133">Transmembrane helix</keyword>
<dbReference type="PANTHER" id="PTHR42948">
    <property type="entry name" value="TRANSPORTER"/>
    <property type="match status" value="1"/>
</dbReference>
<dbReference type="STRING" id="1679444.PYTT_0921"/>
<evidence type="ECO:0000256" key="4">
    <source>
        <dbReference type="ARBA" id="ARBA00022989"/>
    </source>
</evidence>
<keyword evidence="8" id="KW-1185">Reference proteome</keyword>